<feature type="transmembrane region" description="Helical" evidence="1">
    <location>
        <begin position="114"/>
        <end position="135"/>
    </location>
</feature>
<dbReference type="GO" id="GO:0008237">
    <property type="term" value="F:metallopeptidase activity"/>
    <property type="evidence" value="ECO:0007669"/>
    <property type="project" value="UniProtKB-KW"/>
</dbReference>
<keyword evidence="4" id="KW-1185">Reference proteome</keyword>
<feature type="domain" description="CAAX prenyl protease 2/Lysostaphin resistance protein A-like" evidence="2">
    <location>
        <begin position="122"/>
        <end position="225"/>
    </location>
</feature>
<sequence length="266" mass="28351">MTATHSTPADRTTPRPAHSLLTFTAIALPAGWIFLSVPLLTGWPVAPFVLATLFLGMVPAALLLTRRGKNTSVRDLLRDCIRLPHPVAWLIPATLLIPVATRVGASLVGGGEPLTSALVVDLIVNVVSSVLIVNLWEEMVWAGFVQRTASKAYGFVRSALLTAALFVAIHLPLAFYGIEGAADLARNLAIMVASGIGLRLLIGALDVWGRGSILAVALLHATFNASADLVDADADWIRYAVTLGFGLMVLLAPGLRRSHAWTEELR</sequence>
<comment type="caution">
    <text evidence="3">The sequence shown here is derived from an EMBL/GenBank/DDBJ whole genome shotgun (WGS) entry which is preliminary data.</text>
</comment>
<keyword evidence="3" id="KW-0482">Metalloprotease</keyword>
<keyword evidence="1" id="KW-1133">Transmembrane helix</keyword>
<dbReference type="Pfam" id="PF02517">
    <property type="entry name" value="Rce1-like"/>
    <property type="match status" value="1"/>
</dbReference>
<feature type="transmembrane region" description="Helical" evidence="1">
    <location>
        <begin position="20"/>
        <end position="39"/>
    </location>
</feature>
<gene>
    <name evidence="3" type="ORF">NYO98_19970</name>
</gene>
<dbReference type="EMBL" id="JAPPUX010000006">
    <property type="protein sequence ID" value="MCY4728569.1"/>
    <property type="molecule type" value="Genomic_DNA"/>
</dbReference>
<evidence type="ECO:0000313" key="3">
    <source>
        <dbReference type="EMBL" id="MCY4728569.1"/>
    </source>
</evidence>
<keyword evidence="1" id="KW-0812">Transmembrane</keyword>
<dbReference type="InterPro" id="IPR003675">
    <property type="entry name" value="Rce1/LyrA-like_dom"/>
</dbReference>
<keyword evidence="3" id="KW-0378">Hydrolase</keyword>
<keyword evidence="3" id="KW-0645">Protease</keyword>
<feature type="transmembrane region" description="Helical" evidence="1">
    <location>
        <begin position="86"/>
        <end position="108"/>
    </location>
</feature>
<dbReference type="Proteomes" id="UP001074726">
    <property type="component" value="Unassembled WGS sequence"/>
</dbReference>
<reference evidence="3" key="1">
    <citation type="submission" date="2022-08" db="EMBL/GenBank/DDBJ databases">
        <title>Genome sequencing of Nocardioides sp. STR2.</title>
        <authorList>
            <person name="So Y."/>
        </authorList>
    </citation>
    <scope>NUCLEOTIDE SEQUENCE</scope>
    <source>
        <strain evidence="3">STR2</strain>
    </source>
</reference>
<evidence type="ECO:0000313" key="4">
    <source>
        <dbReference type="Proteomes" id="UP001074726"/>
    </source>
</evidence>
<evidence type="ECO:0000259" key="2">
    <source>
        <dbReference type="Pfam" id="PF02517"/>
    </source>
</evidence>
<organism evidence="3 4">
    <name type="scientific">Nocardioides pini</name>
    <dbReference type="NCBI Taxonomy" id="2975053"/>
    <lineage>
        <taxon>Bacteria</taxon>
        <taxon>Bacillati</taxon>
        <taxon>Actinomycetota</taxon>
        <taxon>Actinomycetes</taxon>
        <taxon>Propionibacteriales</taxon>
        <taxon>Nocardioidaceae</taxon>
        <taxon>Nocardioides</taxon>
    </lineage>
</organism>
<feature type="transmembrane region" description="Helical" evidence="1">
    <location>
        <begin position="155"/>
        <end position="178"/>
    </location>
</feature>
<accession>A0ABT4CHW9</accession>
<proteinExistence type="predicted"/>
<protein>
    <submittedName>
        <fullName evidence="3">CPBP family intramembrane metalloprotease</fullName>
    </submittedName>
</protein>
<keyword evidence="1" id="KW-0472">Membrane</keyword>
<feature type="transmembrane region" description="Helical" evidence="1">
    <location>
        <begin position="45"/>
        <end position="65"/>
    </location>
</feature>
<evidence type="ECO:0000256" key="1">
    <source>
        <dbReference type="SAM" id="Phobius"/>
    </source>
</evidence>
<name>A0ABT4CHW9_9ACTN</name>
<dbReference type="RefSeq" id="WP_268113603.1">
    <property type="nucleotide sequence ID" value="NZ_JAPPUX010000006.1"/>
</dbReference>
<feature type="transmembrane region" description="Helical" evidence="1">
    <location>
        <begin position="236"/>
        <end position="255"/>
    </location>
</feature>